<dbReference type="RefSeq" id="WP_046995998.1">
    <property type="nucleotide sequence ID" value="NZ_JAIQ01000024.1"/>
</dbReference>
<evidence type="ECO:0000313" key="3">
    <source>
        <dbReference type="Proteomes" id="UP000035514"/>
    </source>
</evidence>
<gene>
    <name evidence="2" type="ORF">AA20_00620</name>
</gene>
<protein>
    <submittedName>
        <fullName evidence="2">Uncharacterized protein</fullName>
    </submittedName>
</protein>
<feature type="signal peptide" evidence="1">
    <location>
        <begin position="1"/>
        <end position="17"/>
    </location>
</feature>
<name>A0A0G9K7C1_9BACT</name>
<proteinExistence type="predicted"/>
<evidence type="ECO:0000313" key="2">
    <source>
        <dbReference type="EMBL" id="KLE02457.1"/>
    </source>
</evidence>
<dbReference type="PATRIC" id="fig|1447256.3.peg.120"/>
<evidence type="ECO:0000256" key="1">
    <source>
        <dbReference type="SAM" id="SignalP"/>
    </source>
</evidence>
<dbReference type="Proteomes" id="UP000035514">
    <property type="component" value="Unassembled WGS sequence"/>
</dbReference>
<organism evidence="2 3">
    <name type="scientific">Aliarcobacter butzleri L348</name>
    <dbReference type="NCBI Taxonomy" id="1447256"/>
    <lineage>
        <taxon>Bacteria</taxon>
        <taxon>Pseudomonadati</taxon>
        <taxon>Campylobacterota</taxon>
        <taxon>Epsilonproteobacteria</taxon>
        <taxon>Campylobacterales</taxon>
        <taxon>Arcobacteraceae</taxon>
        <taxon>Aliarcobacter</taxon>
    </lineage>
</organism>
<accession>A0A0G9K7C1</accession>
<reference evidence="2 3" key="1">
    <citation type="submission" date="2014-01" db="EMBL/GenBank/DDBJ databases">
        <title>Development of a Comparative Genomic Fingerprinting Assay for High Resolution Genotyping of Arcobacter butzleri.</title>
        <authorList>
            <person name="Webb A.L."/>
            <person name="Inglis G.D."/>
            <person name="Kruczkiewicz P."/>
            <person name="Selinger L.B."/>
            <person name="Taboada E.N."/>
        </authorList>
    </citation>
    <scope>NUCLEOTIDE SEQUENCE [LARGE SCALE GENOMIC DNA]</scope>
    <source>
        <strain evidence="2 3">L348</strain>
    </source>
</reference>
<comment type="caution">
    <text evidence="2">The sequence shown here is derived from an EMBL/GenBank/DDBJ whole genome shotgun (WGS) entry which is preliminary data.</text>
</comment>
<feature type="chain" id="PRO_5002578772" evidence="1">
    <location>
        <begin position="18"/>
        <end position="124"/>
    </location>
</feature>
<keyword evidence="1" id="KW-0732">Signal</keyword>
<dbReference type="EMBL" id="JAIQ01000024">
    <property type="protein sequence ID" value="KLE02457.1"/>
    <property type="molecule type" value="Genomic_DNA"/>
</dbReference>
<dbReference type="AlphaFoldDB" id="A0A0G9K7C1"/>
<sequence length="124" mass="14376">MIKFLMPFLLCTTIVFAESSAGNNKKIEDTIQKSYNPNVDCLILEDENSIICKFEVIKDSQNEQKIVINWVNPNGEISRTREMLIPAGDSSAYDFRYLDGRESGKWDFKIIYNEKEYSTSFELK</sequence>